<evidence type="ECO:0000259" key="3">
    <source>
        <dbReference type="PROSITE" id="PS51737"/>
    </source>
</evidence>
<reference evidence="4" key="1">
    <citation type="journal article" date="2021" name="PeerJ">
        <title>Extensive microbial diversity within the chicken gut microbiome revealed by metagenomics and culture.</title>
        <authorList>
            <person name="Gilroy R."/>
            <person name="Ravi A."/>
            <person name="Getino M."/>
            <person name="Pursley I."/>
            <person name="Horton D.L."/>
            <person name="Alikhan N.F."/>
            <person name="Baker D."/>
            <person name="Gharbi K."/>
            <person name="Hall N."/>
            <person name="Watson M."/>
            <person name="Adriaenssens E.M."/>
            <person name="Foster-Nyarko E."/>
            <person name="Jarju S."/>
            <person name="Secka A."/>
            <person name="Antonio M."/>
            <person name="Oren A."/>
            <person name="Chaudhuri R.R."/>
            <person name="La Ragione R."/>
            <person name="Hildebrand F."/>
            <person name="Pallen M.J."/>
        </authorList>
    </citation>
    <scope>NUCLEOTIDE SEQUENCE</scope>
    <source>
        <strain evidence="4">ChiW19-6364</strain>
    </source>
</reference>
<sequence length="550" mass="63409">MLSCRNTLSLDALTALYCRLSVDDANDGDSNSIQHQKEMLERYCKENGYTNYRFYVDDGYSGTNFERPDFKRMIADVEAGTVKRVIIKDMSRFGRDYLQVGMFTEVLFAQYDIHFIAISNNVDSQKGENDLTPFVNLFNEWYARDCSRKQRAVARMKGMSGKRISTHPPYGYIKGKDGMLVPDEDTAWVVKLIFDLCIQGLGPVQIANELTRRNIPTPGTLAYRRTGSTHNYYPDAECAWSDSTIENILSYKEYLGHTVNFKTYSKSYKLKKRMVTPEDQQMVFENTHEALVSPEDWETVQRIRERRRRPKKQDTPALFSGMLFCADCGSPLRAHRGQTVSKGQECYCCGKYRDRTKSCTMHYIRAVTLEKLILDNLKQVVQLAQEDEQEFVRRLTSRSIQEQKVQVQSLQKELAQKEHRANDLDNIIKRLYEDSITGKLSDERFRILSADYEQEQQTLRGEIQDIQAQLAEIDSKTVNIDSFLKVAKKYTAFDELTPGMLHDLIEKIVIHEGDKSSGHRQQRIDIYYTFIGEAGASQVIAQRKLKGKVA</sequence>
<dbReference type="InterPro" id="IPR036162">
    <property type="entry name" value="Resolvase-like_N_sf"/>
</dbReference>
<gene>
    <name evidence="4" type="ORF">H9913_14750</name>
</gene>
<accession>A0A9D2RB94</accession>
<dbReference type="Pfam" id="PF07508">
    <property type="entry name" value="Recombinase"/>
    <property type="match status" value="1"/>
</dbReference>
<dbReference type="PROSITE" id="PS51737">
    <property type="entry name" value="RECOMBINASE_DNA_BIND"/>
    <property type="match status" value="1"/>
</dbReference>
<dbReference type="InterPro" id="IPR050639">
    <property type="entry name" value="SSR_resolvase"/>
</dbReference>
<proteinExistence type="predicted"/>
<reference evidence="4" key="2">
    <citation type="submission" date="2021-04" db="EMBL/GenBank/DDBJ databases">
        <authorList>
            <person name="Gilroy R."/>
        </authorList>
    </citation>
    <scope>NUCLEOTIDE SEQUENCE</scope>
    <source>
        <strain evidence="4">ChiW19-6364</strain>
    </source>
</reference>
<evidence type="ECO:0000313" key="5">
    <source>
        <dbReference type="Proteomes" id="UP000823850"/>
    </source>
</evidence>
<dbReference type="Gene3D" id="3.90.1750.20">
    <property type="entry name" value="Putative Large Serine Recombinase, Chain B, Domain 2"/>
    <property type="match status" value="1"/>
</dbReference>
<comment type="caution">
    <text evidence="4">The sequence shown here is derived from an EMBL/GenBank/DDBJ whole genome shotgun (WGS) entry which is preliminary data.</text>
</comment>
<dbReference type="PANTHER" id="PTHR30461:SF23">
    <property type="entry name" value="DNA RECOMBINASE-RELATED"/>
    <property type="match status" value="1"/>
</dbReference>
<dbReference type="InterPro" id="IPR011109">
    <property type="entry name" value="DNA_bind_recombinase_dom"/>
</dbReference>
<dbReference type="GO" id="GO:0000150">
    <property type="term" value="F:DNA strand exchange activity"/>
    <property type="evidence" value="ECO:0007669"/>
    <property type="project" value="InterPro"/>
</dbReference>
<dbReference type="InterPro" id="IPR025827">
    <property type="entry name" value="Zn_ribbon_recom_dom"/>
</dbReference>
<evidence type="ECO:0000313" key="4">
    <source>
        <dbReference type="EMBL" id="HJD41272.1"/>
    </source>
</evidence>
<dbReference type="CDD" id="cd03770">
    <property type="entry name" value="SR_TndX_transposase"/>
    <property type="match status" value="1"/>
</dbReference>
<dbReference type="InterPro" id="IPR006119">
    <property type="entry name" value="Resolv_N"/>
</dbReference>
<dbReference type="Proteomes" id="UP000823850">
    <property type="component" value="Unassembled WGS sequence"/>
</dbReference>
<dbReference type="PROSITE" id="PS51736">
    <property type="entry name" value="RECOMBINASES_3"/>
    <property type="match status" value="1"/>
</dbReference>
<dbReference type="GO" id="GO:0003677">
    <property type="term" value="F:DNA binding"/>
    <property type="evidence" value="ECO:0007669"/>
    <property type="project" value="InterPro"/>
</dbReference>
<evidence type="ECO:0000259" key="2">
    <source>
        <dbReference type="PROSITE" id="PS51736"/>
    </source>
</evidence>
<feature type="coiled-coil region" evidence="1">
    <location>
        <begin position="374"/>
        <end position="476"/>
    </location>
</feature>
<keyword evidence="1" id="KW-0175">Coiled coil</keyword>
<dbReference type="Pfam" id="PF00239">
    <property type="entry name" value="Resolvase"/>
    <property type="match status" value="1"/>
</dbReference>
<dbReference type="InterPro" id="IPR025378">
    <property type="entry name" value="DUF4368"/>
</dbReference>
<feature type="domain" description="Resolvase/invertase-type recombinase catalytic" evidence="2">
    <location>
        <begin position="13"/>
        <end position="169"/>
    </location>
</feature>
<dbReference type="Gene3D" id="3.40.50.1390">
    <property type="entry name" value="Resolvase, N-terminal catalytic domain"/>
    <property type="match status" value="1"/>
</dbReference>
<evidence type="ECO:0000256" key="1">
    <source>
        <dbReference type="SAM" id="Coils"/>
    </source>
</evidence>
<protein>
    <submittedName>
        <fullName evidence="4">DUF4368 domain-containing protein</fullName>
    </submittedName>
</protein>
<dbReference type="InterPro" id="IPR038109">
    <property type="entry name" value="DNA_bind_recomb_sf"/>
</dbReference>
<feature type="domain" description="Recombinase" evidence="3">
    <location>
        <begin position="169"/>
        <end position="310"/>
    </location>
</feature>
<dbReference type="PANTHER" id="PTHR30461">
    <property type="entry name" value="DNA-INVERTASE FROM LAMBDOID PROPHAGE"/>
    <property type="match status" value="1"/>
</dbReference>
<dbReference type="AlphaFoldDB" id="A0A9D2RB94"/>
<organism evidence="4 5">
    <name type="scientific">Candidatus Blautia stercoripullorum</name>
    <dbReference type="NCBI Taxonomy" id="2838502"/>
    <lineage>
        <taxon>Bacteria</taxon>
        <taxon>Bacillati</taxon>
        <taxon>Bacillota</taxon>
        <taxon>Clostridia</taxon>
        <taxon>Lachnospirales</taxon>
        <taxon>Lachnospiraceae</taxon>
        <taxon>Blautia</taxon>
    </lineage>
</organism>
<name>A0A9D2RB94_9FIRM</name>
<dbReference type="Pfam" id="PF14287">
    <property type="entry name" value="DUF4368"/>
    <property type="match status" value="1"/>
</dbReference>
<dbReference type="SMART" id="SM00857">
    <property type="entry name" value="Resolvase"/>
    <property type="match status" value="1"/>
</dbReference>
<dbReference type="Pfam" id="PF13408">
    <property type="entry name" value="Zn_ribbon_recom"/>
    <property type="match status" value="1"/>
</dbReference>
<dbReference type="SUPFAM" id="SSF53041">
    <property type="entry name" value="Resolvase-like"/>
    <property type="match status" value="1"/>
</dbReference>
<dbReference type="EMBL" id="DWUX01000252">
    <property type="protein sequence ID" value="HJD41272.1"/>
    <property type="molecule type" value="Genomic_DNA"/>
</dbReference>